<gene>
    <name evidence="4" type="ORF">QV07_00835</name>
</gene>
<sequence length="291" mass="33749">MRPINFDFKNLCQRNKDGSYATQADRFRSLQLIGSQLHELGFKGLRARNIGTKHVCALVAHWKEQGLSTGTIKNRMAHLRWVGEKTGAKIHADNARYNIEQRESNNQVSKARYDVPEIENKHVQYAWELQRAFGLRREESLKFQPHFADRGDKIFLKGSWCKNGREREIPITNQNQRDLLEKLKNFTQYSLIPREMSFKTFLSVYKQICKENEIVALRANEGLLKGASHGFRHAYAQQRYFELTGRLAPNQSGVTRKMMTDEQKAQDLQARQVISSELGHNRIDVVARYIG</sequence>
<dbReference type="Gene3D" id="1.10.443.10">
    <property type="entry name" value="Intergrase catalytic core"/>
    <property type="match status" value="1"/>
</dbReference>
<feature type="domain" description="Integrase catalytic" evidence="3">
    <location>
        <begin position="109"/>
        <end position="237"/>
    </location>
</feature>
<comment type="caution">
    <text evidence="4">The sequence shown here is derived from an EMBL/GenBank/DDBJ whole genome shotgun (WGS) entry which is preliminary data.</text>
</comment>
<dbReference type="GO" id="GO:0006310">
    <property type="term" value="P:DNA recombination"/>
    <property type="evidence" value="ECO:0007669"/>
    <property type="project" value="UniProtKB-KW"/>
</dbReference>
<dbReference type="InterPro" id="IPR024456">
    <property type="entry name" value="Integrase_catalytic_putative"/>
</dbReference>
<organism evidence="4 5">
    <name type="scientific">Gallibacterium genomosp. 3</name>
    <dbReference type="NCBI Taxonomy" id="505345"/>
    <lineage>
        <taxon>Bacteria</taxon>
        <taxon>Pseudomonadati</taxon>
        <taxon>Pseudomonadota</taxon>
        <taxon>Gammaproteobacteria</taxon>
        <taxon>Pasteurellales</taxon>
        <taxon>Pasteurellaceae</taxon>
        <taxon>Gallibacterium</taxon>
    </lineage>
</organism>
<dbReference type="GO" id="GO:0015074">
    <property type="term" value="P:DNA integration"/>
    <property type="evidence" value="ECO:0007669"/>
    <property type="project" value="InterPro"/>
</dbReference>
<dbReference type="InterPro" id="IPR011010">
    <property type="entry name" value="DNA_brk_join_enz"/>
</dbReference>
<proteinExistence type="predicted"/>
<feature type="domain" description="Putative integrase N-terminal" evidence="2">
    <location>
        <begin position="3"/>
        <end position="89"/>
    </location>
</feature>
<dbReference type="SUPFAM" id="SSF56349">
    <property type="entry name" value="DNA breaking-rejoining enzymes"/>
    <property type="match status" value="1"/>
</dbReference>
<keyword evidence="1" id="KW-0233">DNA recombination</keyword>
<dbReference type="Proteomes" id="UP000243168">
    <property type="component" value="Unassembled WGS sequence"/>
</dbReference>
<dbReference type="Pfam" id="PF12835">
    <property type="entry name" value="Integrase_1"/>
    <property type="match status" value="1"/>
</dbReference>
<evidence type="ECO:0000313" key="4">
    <source>
        <dbReference type="EMBL" id="OBX11902.1"/>
    </source>
</evidence>
<evidence type="ECO:0000313" key="5">
    <source>
        <dbReference type="Proteomes" id="UP000243168"/>
    </source>
</evidence>
<dbReference type="InterPro" id="IPR013762">
    <property type="entry name" value="Integrase-like_cat_sf"/>
</dbReference>
<evidence type="ECO:0000259" key="2">
    <source>
        <dbReference type="Pfam" id="PF12834"/>
    </source>
</evidence>
<dbReference type="GO" id="GO:0003677">
    <property type="term" value="F:DNA binding"/>
    <property type="evidence" value="ECO:0007669"/>
    <property type="project" value="InterPro"/>
</dbReference>
<protein>
    <recommendedName>
        <fullName evidence="6">Integrase</fullName>
    </recommendedName>
</protein>
<dbReference type="RefSeq" id="WP_065233655.1">
    <property type="nucleotide sequence ID" value="NZ_JTJS01000008.1"/>
</dbReference>
<name>A0A1A7QD74_9PAST</name>
<accession>A0A1A7QD74</accession>
<dbReference type="Pfam" id="PF12834">
    <property type="entry name" value="Phage_int_SAM_2"/>
    <property type="match status" value="1"/>
</dbReference>
<dbReference type="EMBL" id="JTJS01000008">
    <property type="protein sequence ID" value="OBX11902.1"/>
    <property type="molecule type" value="Genomic_DNA"/>
</dbReference>
<dbReference type="AlphaFoldDB" id="A0A1A7QD74"/>
<dbReference type="PATRIC" id="fig|505345.8.peg.172"/>
<evidence type="ECO:0008006" key="6">
    <source>
        <dbReference type="Google" id="ProtNLM"/>
    </source>
</evidence>
<evidence type="ECO:0000259" key="3">
    <source>
        <dbReference type="Pfam" id="PF12835"/>
    </source>
</evidence>
<reference evidence="4 5" key="1">
    <citation type="submission" date="2014-11" db="EMBL/GenBank/DDBJ databases">
        <title>Pan-genome of Gallibacterium spp.</title>
        <authorList>
            <person name="Kudirkiene E."/>
            <person name="Bojesen A.M."/>
        </authorList>
    </citation>
    <scope>NUCLEOTIDE SEQUENCE [LARGE SCALE GENOMIC DNA]</scope>
    <source>
        <strain evidence="4 5">F298</strain>
    </source>
</reference>
<dbReference type="InterPro" id="IPR024457">
    <property type="entry name" value="Putative_integrase_N"/>
</dbReference>
<evidence type="ECO:0000256" key="1">
    <source>
        <dbReference type="ARBA" id="ARBA00023172"/>
    </source>
</evidence>